<dbReference type="EMBL" id="SJPS01000001">
    <property type="protein sequence ID" value="TWU30239.1"/>
    <property type="molecule type" value="Genomic_DNA"/>
</dbReference>
<dbReference type="EC" id="3.5.2.6" evidence="5"/>
<organism evidence="5 6">
    <name type="scientific">Bythopirellula polymerisocia</name>
    <dbReference type="NCBI Taxonomy" id="2528003"/>
    <lineage>
        <taxon>Bacteria</taxon>
        <taxon>Pseudomonadati</taxon>
        <taxon>Planctomycetota</taxon>
        <taxon>Planctomycetia</taxon>
        <taxon>Pirellulales</taxon>
        <taxon>Lacipirellulaceae</taxon>
        <taxon>Bythopirellula</taxon>
    </lineage>
</organism>
<dbReference type="InterPro" id="IPR050491">
    <property type="entry name" value="AmpC-like"/>
</dbReference>
<dbReference type="InterPro" id="IPR012338">
    <property type="entry name" value="Beta-lactam/transpept-like"/>
</dbReference>
<proteinExistence type="predicted"/>
<keyword evidence="3" id="KW-1133">Transmembrane helix</keyword>
<feature type="transmembrane region" description="Helical" evidence="3">
    <location>
        <begin position="53"/>
        <end position="70"/>
    </location>
</feature>
<dbReference type="GO" id="GO:0008800">
    <property type="term" value="F:beta-lactamase activity"/>
    <property type="evidence" value="ECO:0007669"/>
    <property type="project" value="UniProtKB-EC"/>
</dbReference>
<feature type="transmembrane region" description="Helical" evidence="3">
    <location>
        <begin position="132"/>
        <end position="153"/>
    </location>
</feature>
<feature type="transmembrane region" description="Helical" evidence="3">
    <location>
        <begin position="76"/>
        <end position="95"/>
    </location>
</feature>
<dbReference type="AlphaFoldDB" id="A0A5C6D5R4"/>
<dbReference type="Pfam" id="PF00144">
    <property type="entry name" value="Beta-lactamase"/>
    <property type="match status" value="1"/>
</dbReference>
<dbReference type="Proteomes" id="UP000318437">
    <property type="component" value="Unassembled WGS sequence"/>
</dbReference>
<reference evidence="5 6" key="1">
    <citation type="submission" date="2019-02" db="EMBL/GenBank/DDBJ databases">
        <title>Deep-cultivation of Planctomycetes and their phenomic and genomic characterization uncovers novel biology.</title>
        <authorList>
            <person name="Wiegand S."/>
            <person name="Jogler M."/>
            <person name="Boedeker C."/>
            <person name="Pinto D."/>
            <person name="Vollmers J."/>
            <person name="Rivas-Marin E."/>
            <person name="Kohn T."/>
            <person name="Peeters S.H."/>
            <person name="Heuer A."/>
            <person name="Rast P."/>
            <person name="Oberbeckmann S."/>
            <person name="Bunk B."/>
            <person name="Jeske O."/>
            <person name="Meyerdierks A."/>
            <person name="Storesund J.E."/>
            <person name="Kallscheuer N."/>
            <person name="Luecker S."/>
            <person name="Lage O.M."/>
            <person name="Pohl T."/>
            <person name="Merkel B.J."/>
            <person name="Hornburger P."/>
            <person name="Mueller R.-W."/>
            <person name="Bruemmer F."/>
            <person name="Labrenz M."/>
            <person name="Spormann A.M."/>
            <person name="Op Den Camp H."/>
            <person name="Overmann J."/>
            <person name="Amann R."/>
            <person name="Jetten M.S.M."/>
            <person name="Mascher T."/>
            <person name="Medema M.H."/>
            <person name="Devos D.P."/>
            <person name="Kaster A.-K."/>
            <person name="Ovreas L."/>
            <person name="Rohde M."/>
            <person name="Galperin M.Y."/>
            <person name="Jogler C."/>
        </authorList>
    </citation>
    <scope>NUCLEOTIDE SEQUENCE [LARGE SCALE GENOMIC DNA]</scope>
    <source>
        <strain evidence="5 6">Pla144</strain>
    </source>
</reference>
<evidence type="ECO:0000256" key="2">
    <source>
        <dbReference type="ARBA" id="ARBA00023136"/>
    </source>
</evidence>
<dbReference type="OrthoDB" id="9801061at2"/>
<keyword evidence="6" id="KW-1185">Reference proteome</keyword>
<feature type="transmembrane region" description="Helical" evidence="3">
    <location>
        <begin position="236"/>
        <end position="257"/>
    </location>
</feature>
<dbReference type="PANTHER" id="PTHR46825:SF11">
    <property type="entry name" value="PENICILLIN-BINDING PROTEIN 4"/>
    <property type="match status" value="1"/>
</dbReference>
<feature type="domain" description="Beta-lactamase-related" evidence="4">
    <location>
        <begin position="276"/>
        <end position="603"/>
    </location>
</feature>
<comment type="caution">
    <text evidence="5">The sequence shown here is derived from an EMBL/GenBank/DDBJ whole genome shotgun (WGS) entry which is preliminary data.</text>
</comment>
<evidence type="ECO:0000313" key="6">
    <source>
        <dbReference type="Proteomes" id="UP000318437"/>
    </source>
</evidence>
<dbReference type="PANTHER" id="PTHR46825">
    <property type="entry name" value="D-ALANYL-D-ALANINE-CARBOXYPEPTIDASE/ENDOPEPTIDASE AMPH"/>
    <property type="match status" value="1"/>
</dbReference>
<evidence type="ECO:0000259" key="4">
    <source>
        <dbReference type="Pfam" id="PF00144"/>
    </source>
</evidence>
<evidence type="ECO:0000313" key="5">
    <source>
        <dbReference type="EMBL" id="TWU30239.1"/>
    </source>
</evidence>
<sequence>MYPDSPMERDDLQQAWHAQSSQTRVTIDGDLLLQEVQRNQRDFRATINRRDSAEIGISLLLIPVWIYMGIAMASPWTWYLTVPALVWIAGFILIYRMRHRPDPIKPDAPLLSCVKRSLTEVEDQIWLLRNVFWWYLLPPAIPILAFTAHLAWLKSKNSLDTFSDVNIFIFVFFLAGFYFLYFINQRAVRVELEPRREELLSLLASLGDELEDKPTRELATTFRAMNDKGSSNLGRWLLAAVSAIVTLVVIAMASGFFDSSYDGPPQSFGPEGVSLASFITDLRKEKNLVGLAAMVVVDGEVEAAAANGERMKGSGVPVEIGDSWHLGGVAKSITATMIARLVESGQMNWSDTLGECFPDASMHEVWKTVTLKQLLTDTAGAPANFPLEVRRIRPPLGPECTLPRRKAVLEVIVSKPEYPPGEQYVYSNVGCTIASAMAEKVTGVSWKDLVIREVYEPLGLTSAGFGPPKSPDAALPQPRGHRAVLGGKVSVNDEADNTTIMGPSGIVHMTLSDLCTYASDHMHGELGEGKLLSTETYKQLHTPELSYYAYGWIRKEPNNEYPYAQFWHNGSNTMWYAMVVFIPEKNMVIAVTSNDGDFENAQAAALEVVRASVNQSYARAEPPHGTGFSKKSPFAAVRWQDSGPEVKVGDEWFKLVTLNELPVSDILAFSRETYAIKWQMRFEEDLVELLSRMGHPPQDSVKLVVQSLTSAETQVLEDVPMTEANRRMIKAAAREMKK</sequence>
<gene>
    <name evidence="5" type="primary">ampC</name>
    <name evidence="5" type="ORF">Pla144_10250</name>
</gene>
<dbReference type="SUPFAM" id="SSF56601">
    <property type="entry name" value="beta-lactamase/transpeptidase-like"/>
    <property type="match status" value="1"/>
</dbReference>
<feature type="transmembrane region" description="Helical" evidence="3">
    <location>
        <begin position="165"/>
        <end position="183"/>
    </location>
</feature>
<accession>A0A5C6D5R4</accession>
<dbReference type="Gene3D" id="3.40.710.10">
    <property type="entry name" value="DD-peptidase/beta-lactamase superfamily"/>
    <property type="match status" value="1"/>
</dbReference>
<comment type="subcellular location">
    <subcellularLocation>
        <location evidence="1">Membrane</location>
    </subcellularLocation>
</comment>
<dbReference type="InterPro" id="IPR001466">
    <property type="entry name" value="Beta-lactam-related"/>
</dbReference>
<keyword evidence="5" id="KW-0378">Hydrolase</keyword>
<evidence type="ECO:0000256" key="3">
    <source>
        <dbReference type="SAM" id="Phobius"/>
    </source>
</evidence>
<evidence type="ECO:0000256" key="1">
    <source>
        <dbReference type="ARBA" id="ARBA00004370"/>
    </source>
</evidence>
<keyword evidence="3" id="KW-0812">Transmembrane</keyword>
<name>A0A5C6D5R4_9BACT</name>
<dbReference type="GO" id="GO:0016020">
    <property type="term" value="C:membrane"/>
    <property type="evidence" value="ECO:0007669"/>
    <property type="project" value="UniProtKB-SubCell"/>
</dbReference>
<protein>
    <submittedName>
        <fullName evidence="5">Beta-lactamase</fullName>
        <ecNumber evidence="5">3.5.2.6</ecNumber>
    </submittedName>
</protein>
<dbReference type="RefSeq" id="WP_146448290.1">
    <property type="nucleotide sequence ID" value="NZ_SJPS01000001.1"/>
</dbReference>
<keyword evidence="2 3" id="KW-0472">Membrane</keyword>